<dbReference type="InterPro" id="IPR029064">
    <property type="entry name" value="Ribosomal_eL30-like_sf"/>
</dbReference>
<feature type="compositionally biased region" description="Basic and acidic residues" evidence="1">
    <location>
        <begin position="134"/>
        <end position="147"/>
    </location>
</feature>
<dbReference type="Pfam" id="PF07997">
    <property type="entry name" value="DUF1694"/>
    <property type="match status" value="1"/>
</dbReference>
<evidence type="ECO:0008006" key="4">
    <source>
        <dbReference type="Google" id="ProtNLM"/>
    </source>
</evidence>
<dbReference type="RefSeq" id="WP_057739529.1">
    <property type="nucleotide sequence ID" value="NZ_JQBW01000004.1"/>
</dbReference>
<gene>
    <name evidence="2" type="ORF">IV45_GL001176</name>
</gene>
<protein>
    <recommendedName>
        <fullName evidence="4">DUF1694 domain-containing protein</fullName>
    </recommendedName>
</protein>
<dbReference type="STRING" id="396268.IV45_GL001176"/>
<dbReference type="SUPFAM" id="SSF160515">
    <property type="entry name" value="YueI-like"/>
    <property type="match status" value="1"/>
</dbReference>
<keyword evidence="3" id="KW-1185">Reference proteome</keyword>
<comment type="caution">
    <text evidence="2">The sequence shown here is derived from an EMBL/GenBank/DDBJ whole genome shotgun (WGS) entry which is preliminary data.</text>
</comment>
<reference evidence="2 3" key="1">
    <citation type="journal article" date="2015" name="Genome Announc.">
        <title>Expanding the biotechnology potential of lactobacilli through comparative genomics of 213 strains and associated genera.</title>
        <authorList>
            <person name="Sun Z."/>
            <person name="Harris H.M."/>
            <person name="McCann A."/>
            <person name="Guo C."/>
            <person name="Argimon S."/>
            <person name="Zhang W."/>
            <person name="Yang X."/>
            <person name="Jeffery I.B."/>
            <person name="Cooney J.C."/>
            <person name="Kagawa T.F."/>
            <person name="Liu W."/>
            <person name="Song Y."/>
            <person name="Salvetti E."/>
            <person name="Wrobel A."/>
            <person name="Rasinkangas P."/>
            <person name="Parkhill J."/>
            <person name="Rea M.C."/>
            <person name="O'Sullivan O."/>
            <person name="Ritari J."/>
            <person name="Douillard F.P."/>
            <person name="Paul Ross R."/>
            <person name="Yang R."/>
            <person name="Briner A.E."/>
            <person name="Felis G.E."/>
            <person name="de Vos W.M."/>
            <person name="Barrangou R."/>
            <person name="Klaenhammer T.R."/>
            <person name="Caufield P.W."/>
            <person name="Cui Y."/>
            <person name="Zhang H."/>
            <person name="O'Toole P.W."/>
        </authorList>
    </citation>
    <scope>NUCLEOTIDE SEQUENCE [LARGE SCALE GENOMIC DNA]</scope>
    <source>
        <strain evidence="2 3">DSM 17896</strain>
    </source>
</reference>
<name>A0A0R2I2E3_9LACO</name>
<dbReference type="PATRIC" id="fig|396268.3.peg.1188"/>
<organism evidence="2 3">
    <name type="scientific">Limosilactobacillus secaliphilus</name>
    <dbReference type="NCBI Taxonomy" id="396268"/>
    <lineage>
        <taxon>Bacteria</taxon>
        <taxon>Bacillati</taxon>
        <taxon>Bacillota</taxon>
        <taxon>Bacilli</taxon>
        <taxon>Lactobacillales</taxon>
        <taxon>Lactobacillaceae</taxon>
        <taxon>Limosilactobacillus</taxon>
    </lineage>
</organism>
<proteinExistence type="predicted"/>
<evidence type="ECO:0000313" key="3">
    <source>
        <dbReference type="Proteomes" id="UP000050934"/>
    </source>
</evidence>
<dbReference type="Proteomes" id="UP000050934">
    <property type="component" value="Unassembled WGS sequence"/>
</dbReference>
<dbReference type="AlphaFoldDB" id="A0A0R2I2E3"/>
<dbReference type="PIRSF" id="PIRSF034303">
    <property type="entry name" value="DUF1694"/>
    <property type="match status" value="1"/>
</dbReference>
<sequence length="153" mass="17782">MEKHDSDVNDRLKQEIYGQPKIKPDEQRRYMGTFRERVWLTISIAEIKQQDWMTIFKETLQKHPDSLVIINGNIDDRYTSKYLTAANQLNVDFTIKTGAEIKTKPDSLAVVVTAHEAVFANPVDVAKLSQQPVKSEDQPKEKHESFFKHLFHK</sequence>
<dbReference type="Gene3D" id="3.30.1330.30">
    <property type="match status" value="1"/>
</dbReference>
<evidence type="ECO:0000313" key="2">
    <source>
        <dbReference type="EMBL" id="KRN59433.1"/>
    </source>
</evidence>
<evidence type="ECO:0000256" key="1">
    <source>
        <dbReference type="SAM" id="MobiDB-lite"/>
    </source>
</evidence>
<dbReference type="OrthoDB" id="95278at2"/>
<dbReference type="EMBL" id="JQBW01000004">
    <property type="protein sequence ID" value="KRN59433.1"/>
    <property type="molecule type" value="Genomic_DNA"/>
</dbReference>
<dbReference type="InterPro" id="IPR012543">
    <property type="entry name" value="DUF1694"/>
</dbReference>
<accession>A0A0R2I2E3</accession>
<feature type="region of interest" description="Disordered" evidence="1">
    <location>
        <begin position="130"/>
        <end position="153"/>
    </location>
</feature>